<keyword evidence="13" id="KW-1185">Reference proteome</keyword>
<evidence type="ECO:0000256" key="10">
    <source>
        <dbReference type="SAM" id="MobiDB-lite"/>
    </source>
</evidence>
<evidence type="ECO:0000313" key="12">
    <source>
        <dbReference type="Ensembl" id="ENSPKIP00000017515.1"/>
    </source>
</evidence>
<dbReference type="CDD" id="cd22852">
    <property type="entry name" value="SMN_C"/>
    <property type="match status" value="1"/>
</dbReference>
<organism evidence="12 13">
    <name type="scientific">Paramormyrops kingsleyae</name>
    <dbReference type="NCBI Taxonomy" id="1676925"/>
    <lineage>
        <taxon>Eukaryota</taxon>
        <taxon>Metazoa</taxon>
        <taxon>Chordata</taxon>
        <taxon>Craniata</taxon>
        <taxon>Vertebrata</taxon>
        <taxon>Euteleostomi</taxon>
        <taxon>Actinopterygii</taxon>
        <taxon>Neopterygii</taxon>
        <taxon>Teleostei</taxon>
        <taxon>Osteoglossocephala</taxon>
        <taxon>Osteoglossomorpha</taxon>
        <taxon>Osteoglossiformes</taxon>
        <taxon>Mormyridae</taxon>
        <taxon>Paramormyrops</taxon>
    </lineage>
</organism>
<evidence type="ECO:0000256" key="6">
    <source>
        <dbReference type="ARBA" id="ARBA00022664"/>
    </source>
</evidence>
<dbReference type="RefSeq" id="XP_023669102.1">
    <property type="nucleotide sequence ID" value="XM_023813334.2"/>
</dbReference>
<evidence type="ECO:0000256" key="7">
    <source>
        <dbReference type="ARBA" id="ARBA00023187"/>
    </source>
</evidence>
<feature type="domain" description="Tudor" evidence="11">
    <location>
        <begin position="132"/>
        <end position="190"/>
    </location>
</feature>
<evidence type="ECO:0000256" key="8">
    <source>
        <dbReference type="ARBA" id="ARBA00023242"/>
    </source>
</evidence>
<dbReference type="InterPro" id="IPR010304">
    <property type="entry name" value="SMN_Tudor"/>
</dbReference>
<evidence type="ECO:0000256" key="1">
    <source>
        <dbReference type="ARBA" id="ARBA00004216"/>
    </source>
</evidence>
<dbReference type="Pfam" id="PF20636">
    <property type="entry name" value="SMN_G2-BD"/>
    <property type="match status" value="1"/>
</dbReference>
<sequence length="367" mass="39543">MAECCRDVVYRANDGELEMSAAVAGDDAALVKAYDKAITSFQGSDCEEKVPTDEQEGSLKAAGHSEEPDDVTVSKQDWGVGSRCRARWSADGLVYPAVLVWVEGVQGRVKFDGYGNEEELQLSMLLPGEPEPWTVGSQCRVVWSGDGLVYPAVLISINGDRGRVRFDGYGNEEELELSALLPPGEPEQSGSTADQALERSPDGGSSSSDCKHKEKQKISADREGLRSLGSSCVTGSGEDGNNYYTRSKKERKSTKMTGSWRGRPEGTCPTSAHPFPSFPSVPAANDSSEGFLPLVPPPPPLCALPTRAGADGGIAGLDQEVAHLSSILLSWYLCGYHTGYYMAEQRTKANAMTDTKKPKNKYKCEEP</sequence>
<dbReference type="Ensembl" id="ENSPKIT00000042028.1">
    <property type="protein sequence ID" value="ENSPKIP00000017515.1"/>
    <property type="gene ID" value="ENSPKIG00000003398.1"/>
</dbReference>
<dbReference type="GO" id="GO:0006397">
    <property type="term" value="P:mRNA processing"/>
    <property type="evidence" value="ECO:0007669"/>
    <property type="project" value="UniProtKB-KW"/>
</dbReference>
<dbReference type="GO" id="GO:0097504">
    <property type="term" value="C:Gemini of Cajal bodies"/>
    <property type="evidence" value="ECO:0007669"/>
    <property type="project" value="UniProtKB-SubCell"/>
</dbReference>
<dbReference type="GeneID" id="111844665"/>
<reference evidence="12" key="2">
    <citation type="submission" date="2025-09" db="UniProtKB">
        <authorList>
            <consortium name="Ensembl"/>
        </authorList>
    </citation>
    <scope>IDENTIFICATION</scope>
</reference>
<comment type="similarity">
    <text evidence="5">Belongs to the SMN family.</text>
</comment>
<dbReference type="Proteomes" id="UP000261540">
    <property type="component" value="Unplaced"/>
</dbReference>
<feature type="compositionally biased region" description="Basic and acidic residues" evidence="10">
    <location>
        <begin position="209"/>
        <end position="225"/>
    </location>
</feature>
<dbReference type="GO" id="GO:0030018">
    <property type="term" value="C:Z disc"/>
    <property type="evidence" value="ECO:0007669"/>
    <property type="project" value="UniProtKB-SubCell"/>
</dbReference>
<proteinExistence type="inferred from homology"/>
<dbReference type="GO" id="GO:0015030">
    <property type="term" value="C:Cajal body"/>
    <property type="evidence" value="ECO:0007669"/>
    <property type="project" value="UniProtKB-SubCell"/>
</dbReference>
<dbReference type="GO" id="GO:0008380">
    <property type="term" value="P:RNA splicing"/>
    <property type="evidence" value="ECO:0007669"/>
    <property type="project" value="UniProtKB-KW"/>
</dbReference>
<dbReference type="PROSITE" id="PS50304">
    <property type="entry name" value="TUDOR"/>
    <property type="match status" value="2"/>
</dbReference>
<accession>A0A3B3RI41</accession>
<comment type="subcellular location">
    <subcellularLocation>
        <location evidence="1">Cytoplasm</location>
        <location evidence="1">Myofibril</location>
        <location evidence="1">Sarcomere</location>
        <location evidence="1">Z line</location>
    </subcellularLocation>
    <subcellularLocation>
        <location evidence="3">Cytoplasmic granule</location>
    </subcellularLocation>
    <subcellularLocation>
        <location evidence="2">Nucleus</location>
        <location evidence="2">Cajal body</location>
    </subcellularLocation>
    <subcellularLocation>
        <location evidence="9">Nucleus</location>
        <location evidence="9">Gem</location>
    </subcellularLocation>
    <subcellularLocation>
        <location evidence="4">Perikaryon</location>
    </subcellularLocation>
</comment>
<dbReference type="GO" id="GO:0043204">
    <property type="term" value="C:perikaryon"/>
    <property type="evidence" value="ECO:0007669"/>
    <property type="project" value="UniProtKB-SubCell"/>
</dbReference>
<dbReference type="SMART" id="SM00333">
    <property type="entry name" value="TUDOR"/>
    <property type="match status" value="2"/>
</dbReference>
<evidence type="ECO:0000256" key="4">
    <source>
        <dbReference type="ARBA" id="ARBA00004484"/>
    </source>
</evidence>
<dbReference type="InterPro" id="IPR049481">
    <property type="entry name" value="SMN_G2-BD"/>
</dbReference>
<feature type="domain" description="Tudor" evidence="11">
    <location>
        <begin position="77"/>
        <end position="135"/>
    </location>
</feature>
<dbReference type="SUPFAM" id="SSF63748">
    <property type="entry name" value="Tudor/PWWP/MBT"/>
    <property type="match status" value="2"/>
</dbReference>
<feature type="region of interest" description="Disordered" evidence="10">
    <location>
        <begin position="45"/>
        <end position="74"/>
    </location>
</feature>
<reference evidence="12" key="1">
    <citation type="submission" date="2025-08" db="UniProtKB">
        <authorList>
            <consortium name="Ensembl"/>
        </authorList>
    </citation>
    <scope>IDENTIFICATION</scope>
</reference>
<dbReference type="PANTHER" id="PTHR39267">
    <property type="entry name" value="SURVIVAL MOTOR NEURON-LIKE PROTEIN 1"/>
    <property type="match status" value="1"/>
</dbReference>
<name>A0A3B3RI41_9TELE</name>
<keyword evidence="7" id="KW-0508">mRNA splicing</keyword>
<dbReference type="STRING" id="1676925.ENSPKIP00000017515"/>
<evidence type="ECO:0000259" key="11">
    <source>
        <dbReference type="PROSITE" id="PS50304"/>
    </source>
</evidence>
<evidence type="ECO:0000313" key="13">
    <source>
        <dbReference type="Proteomes" id="UP000261540"/>
    </source>
</evidence>
<feature type="region of interest" description="Disordered" evidence="10">
    <location>
        <begin position="179"/>
        <end position="268"/>
    </location>
</feature>
<evidence type="ECO:0000256" key="9">
    <source>
        <dbReference type="ARBA" id="ARBA00034695"/>
    </source>
</evidence>
<dbReference type="GeneTree" id="ENSGT00940000175916"/>
<evidence type="ECO:0000256" key="3">
    <source>
        <dbReference type="ARBA" id="ARBA00004463"/>
    </source>
</evidence>
<dbReference type="GO" id="GO:0003723">
    <property type="term" value="F:RNA binding"/>
    <property type="evidence" value="ECO:0007669"/>
    <property type="project" value="InterPro"/>
</dbReference>
<dbReference type="PANTHER" id="PTHR39267:SF1">
    <property type="entry name" value="SURVIVAL MOTOR NEURON PROTEIN"/>
    <property type="match status" value="1"/>
</dbReference>
<evidence type="ECO:0000256" key="2">
    <source>
        <dbReference type="ARBA" id="ARBA00004408"/>
    </source>
</evidence>
<dbReference type="InterPro" id="IPR002999">
    <property type="entry name" value="Tudor"/>
</dbReference>
<evidence type="ECO:0000256" key="5">
    <source>
        <dbReference type="ARBA" id="ARBA00005371"/>
    </source>
</evidence>
<dbReference type="InterPro" id="IPR040424">
    <property type="entry name" value="Smn1"/>
</dbReference>
<protein>
    <submittedName>
        <fullName evidence="12">Survival of motor neuron protein-like</fullName>
    </submittedName>
</protein>
<dbReference type="Pfam" id="PF06003">
    <property type="entry name" value="SMN_Tudor"/>
    <property type="match status" value="2"/>
</dbReference>
<keyword evidence="6" id="KW-0507">mRNA processing</keyword>
<keyword evidence="8" id="KW-0539">Nucleus</keyword>
<dbReference type="AlphaFoldDB" id="A0A3B3RI41"/>
<dbReference type="InterPro" id="IPR047313">
    <property type="entry name" value="SMN_C"/>
</dbReference>
<dbReference type="Gene3D" id="2.30.30.140">
    <property type="match status" value="2"/>
</dbReference>